<gene>
    <name evidence="1" type="ORF">Godav_008528</name>
</gene>
<reference evidence="1 2" key="1">
    <citation type="journal article" date="2019" name="Genome Biol. Evol.">
        <title>Insights into the evolution of the New World diploid cottons (Gossypium, subgenus Houzingenia) based on genome sequencing.</title>
        <authorList>
            <person name="Grover C.E."/>
            <person name="Arick M.A. 2nd"/>
            <person name="Thrash A."/>
            <person name="Conover J.L."/>
            <person name="Sanders W.S."/>
            <person name="Peterson D.G."/>
            <person name="Frelichowski J.E."/>
            <person name="Scheffler J.A."/>
            <person name="Scheffler B.E."/>
            <person name="Wendel J.F."/>
        </authorList>
    </citation>
    <scope>NUCLEOTIDE SEQUENCE [LARGE SCALE GENOMIC DNA]</scope>
    <source>
        <strain evidence="1">27</strain>
        <tissue evidence="1">Leaf</tissue>
    </source>
</reference>
<keyword evidence="2" id="KW-1185">Reference proteome</keyword>
<protein>
    <submittedName>
        <fullName evidence="1">Uncharacterized protein</fullName>
    </submittedName>
</protein>
<proteinExistence type="predicted"/>
<dbReference type="Proteomes" id="UP000593561">
    <property type="component" value="Unassembled WGS sequence"/>
</dbReference>
<evidence type="ECO:0000313" key="2">
    <source>
        <dbReference type="Proteomes" id="UP000593561"/>
    </source>
</evidence>
<dbReference type="EMBL" id="JABFAC010000009">
    <property type="protein sequence ID" value="MBA0623033.1"/>
    <property type="molecule type" value="Genomic_DNA"/>
</dbReference>
<dbReference type="AlphaFoldDB" id="A0A7J8SAX9"/>
<sequence>TLNLSPVRRQSVKSVPIKGRFILDSLKPFGQWHLLNVLTQTKMSHEKCNAGEQFLTLLELPRVFFPRTLSRDLDGDLAPFKECRLLQTSHLGKECLRSYVNPKQPSDDLFKIGLIMDEVLGFNAGIMMPYFINALGKHCRA</sequence>
<organism evidence="1 2">
    <name type="scientific">Gossypium davidsonii</name>
    <name type="common">Davidson's cotton</name>
    <name type="synonym">Gossypium klotzschianum subsp. davidsonii</name>
    <dbReference type="NCBI Taxonomy" id="34287"/>
    <lineage>
        <taxon>Eukaryota</taxon>
        <taxon>Viridiplantae</taxon>
        <taxon>Streptophyta</taxon>
        <taxon>Embryophyta</taxon>
        <taxon>Tracheophyta</taxon>
        <taxon>Spermatophyta</taxon>
        <taxon>Magnoliopsida</taxon>
        <taxon>eudicotyledons</taxon>
        <taxon>Gunneridae</taxon>
        <taxon>Pentapetalae</taxon>
        <taxon>rosids</taxon>
        <taxon>malvids</taxon>
        <taxon>Malvales</taxon>
        <taxon>Malvaceae</taxon>
        <taxon>Malvoideae</taxon>
        <taxon>Gossypium</taxon>
    </lineage>
</organism>
<comment type="caution">
    <text evidence="1">The sequence shown here is derived from an EMBL/GenBank/DDBJ whole genome shotgun (WGS) entry which is preliminary data.</text>
</comment>
<accession>A0A7J8SAX9</accession>
<name>A0A7J8SAX9_GOSDV</name>
<feature type="non-terminal residue" evidence="1">
    <location>
        <position position="141"/>
    </location>
</feature>
<evidence type="ECO:0000313" key="1">
    <source>
        <dbReference type="EMBL" id="MBA0623033.1"/>
    </source>
</evidence>